<name>A0ABN1CIT8_9BURK</name>
<dbReference type="SUPFAM" id="SSF46785">
    <property type="entry name" value="Winged helix' DNA-binding domain"/>
    <property type="match status" value="1"/>
</dbReference>
<dbReference type="InterPro" id="IPR000847">
    <property type="entry name" value="LysR_HTH_N"/>
</dbReference>
<evidence type="ECO:0000313" key="7">
    <source>
        <dbReference type="Proteomes" id="UP001501706"/>
    </source>
</evidence>
<proteinExistence type="inferred from homology"/>
<comment type="caution">
    <text evidence="6">The sequence shown here is derived from an EMBL/GenBank/DDBJ whole genome shotgun (WGS) entry which is preliminary data.</text>
</comment>
<organism evidence="6 7">
    <name type="scientific">Pigmentiphaga daeguensis</name>
    <dbReference type="NCBI Taxonomy" id="414049"/>
    <lineage>
        <taxon>Bacteria</taxon>
        <taxon>Pseudomonadati</taxon>
        <taxon>Pseudomonadota</taxon>
        <taxon>Betaproteobacteria</taxon>
        <taxon>Burkholderiales</taxon>
        <taxon>Alcaligenaceae</taxon>
        <taxon>Pigmentiphaga</taxon>
    </lineage>
</organism>
<dbReference type="InterPro" id="IPR036390">
    <property type="entry name" value="WH_DNA-bd_sf"/>
</dbReference>
<dbReference type="PANTHER" id="PTHR30537:SF74">
    <property type="entry name" value="HTH-TYPE TRANSCRIPTIONAL REGULATOR TRPI"/>
    <property type="match status" value="1"/>
</dbReference>
<protein>
    <submittedName>
        <fullName evidence="6">Transcriptional regulator GcvA</fullName>
    </submittedName>
</protein>
<dbReference type="InterPro" id="IPR058163">
    <property type="entry name" value="LysR-type_TF_proteobact-type"/>
</dbReference>
<keyword evidence="7" id="KW-1185">Reference proteome</keyword>
<dbReference type="SUPFAM" id="SSF53850">
    <property type="entry name" value="Periplasmic binding protein-like II"/>
    <property type="match status" value="1"/>
</dbReference>
<dbReference type="PRINTS" id="PR00039">
    <property type="entry name" value="HTHLYSR"/>
</dbReference>
<dbReference type="InterPro" id="IPR005119">
    <property type="entry name" value="LysR_subst-bd"/>
</dbReference>
<keyword evidence="3" id="KW-0238">DNA-binding</keyword>
<reference evidence="6 7" key="1">
    <citation type="journal article" date="2019" name="Int. J. Syst. Evol. Microbiol.">
        <title>The Global Catalogue of Microorganisms (GCM) 10K type strain sequencing project: providing services to taxonomists for standard genome sequencing and annotation.</title>
        <authorList>
            <consortium name="The Broad Institute Genomics Platform"/>
            <consortium name="The Broad Institute Genome Sequencing Center for Infectious Disease"/>
            <person name="Wu L."/>
            <person name="Ma J."/>
        </authorList>
    </citation>
    <scope>NUCLEOTIDE SEQUENCE [LARGE SCALE GENOMIC DNA]</scope>
    <source>
        <strain evidence="6 7">JCM 14330</strain>
    </source>
</reference>
<gene>
    <name evidence="6" type="ORF">GCM10009097_41940</name>
</gene>
<dbReference type="Gene3D" id="1.10.10.10">
    <property type="entry name" value="Winged helix-like DNA-binding domain superfamily/Winged helix DNA-binding domain"/>
    <property type="match status" value="1"/>
</dbReference>
<evidence type="ECO:0000256" key="4">
    <source>
        <dbReference type="ARBA" id="ARBA00023163"/>
    </source>
</evidence>
<dbReference type="PANTHER" id="PTHR30537">
    <property type="entry name" value="HTH-TYPE TRANSCRIPTIONAL REGULATOR"/>
    <property type="match status" value="1"/>
</dbReference>
<feature type="domain" description="HTH lysR-type" evidence="5">
    <location>
        <begin position="6"/>
        <end position="63"/>
    </location>
</feature>
<comment type="similarity">
    <text evidence="1">Belongs to the LysR transcriptional regulatory family.</text>
</comment>
<dbReference type="Pfam" id="PF03466">
    <property type="entry name" value="LysR_substrate"/>
    <property type="match status" value="1"/>
</dbReference>
<dbReference type="CDD" id="cd08432">
    <property type="entry name" value="PBP2_GcdR_TrpI_HvrB_AmpR_like"/>
    <property type="match status" value="1"/>
</dbReference>
<evidence type="ECO:0000256" key="3">
    <source>
        <dbReference type="ARBA" id="ARBA00023125"/>
    </source>
</evidence>
<dbReference type="EMBL" id="BAAAEN010000019">
    <property type="protein sequence ID" value="GAA0520028.1"/>
    <property type="molecule type" value="Genomic_DNA"/>
</dbReference>
<dbReference type="RefSeq" id="WP_279816660.1">
    <property type="nucleotide sequence ID" value="NZ_BAAAEN010000019.1"/>
</dbReference>
<evidence type="ECO:0000256" key="2">
    <source>
        <dbReference type="ARBA" id="ARBA00023015"/>
    </source>
</evidence>
<accession>A0ABN1CIT8</accession>
<dbReference type="PROSITE" id="PS50931">
    <property type="entry name" value="HTH_LYSR"/>
    <property type="match status" value="1"/>
</dbReference>
<evidence type="ECO:0000256" key="1">
    <source>
        <dbReference type="ARBA" id="ARBA00009437"/>
    </source>
</evidence>
<evidence type="ECO:0000259" key="5">
    <source>
        <dbReference type="PROSITE" id="PS50931"/>
    </source>
</evidence>
<dbReference type="InterPro" id="IPR036388">
    <property type="entry name" value="WH-like_DNA-bd_sf"/>
</dbReference>
<evidence type="ECO:0000313" key="6">
    <source>
        <dbReference type="EMBL" id="GAA0520028.1"/>
    </source>
</evidence>
<sequence>MLHRPPPLNAVRAFVAAARHLSFTRAGQELGVTHGAVSRQVRQLEDYLGVELFERRTRQIVLTAAGAQFLADTAPALASISAAAEVFVGRGAPRVVRINVRPSFAVRWLIPRLPDFVARHPQVKPEVVTSTLAPERALESFDVAIRRGRRGWPPSIEARAFMQDEGLVVAAPELLRARPIGRPADLAGHVLLYSRSRRADWEAWFTQVGRPRARQQQTLQFDHLHFVMQAALDGLGLALAPVSLLGHDLARGRLAAPLPDLRLALDRYYYGIAPDAGPAAQSFVAWLQDVAQAEQRQLLKRAGIAAS</sequence>
<keyword evidence="2" id="KW-0805">Transcription regulation</keyword>
<keyword evidence="4" id="KW-0804">Transcription</keyword>
<dbReference type="Pfam" id="PF00126">
    <property type="entry name" value="HTH_1"/>
    <property type="match status" value="1"/>
</dbReference>
<dbReference type="Gene3D" id="3.40.190.10">
    <property type="entry name" value="Periplasmic binding protein-like II"/>
    <property type="match status" value="2"/>
</dbReference>
<dbReference type="Proteomes" id="UP001501706">
    <property type="component" value="Unassembled WGS sequence"/>
</dbReference>